<comment type="caution">
    <text evidence="2">The sequence shown here is derived from an EMBL/GenBank/DDBJ whole genome shotgun (WGS) entry which is preliminary data.</text>
</comment>
<accession>A0ABP6ZV06</accession>
<evidence type="ECO:0000313" key="3">
    <source>
        <dbReference type="Proteomes" id="UP001501074"/>
    </source>
</evidence>
<sequence>MRARLETLADRWETQPPGWWRTSTIPVSIQHGDLHDGNVAVDADGRARFFDFGDSTVAHPFSTMDLPLMLARRAGVDQAGTARLEDAYLDAFTDLAPRAELRAELHGVIELAPLLRAHNWLRALTPDEPGGTVRWDPVAADGWGRPIEHWLGQLGSSPRT</sequence>
<proteinExistence type="predicted"/>
<keyword evidence="3" id="KW-1185">Reference proteome</keyword>
<dbReference type="SUPFAM" id="SSF56112">
    <property type="entry name" value="Protein kinase-like (PK-like)"/>
    <property type="match status" value="1"/>
</dbReference>
<gene>
    <name evidence="2" type="ORF">GCM10022223_41730</name>
</gene>
<dbReference type="EMBL" id="BAAAZO010000006">
    <property type="protein sequence ID" value="GAA3620470.1"/>
    <property type="molecule type" value="Genomic_DNA"/>
</dbReference>
<evidence type="ECO:0000313" key="2">
    <source>
        <dbReference type="EMBL" id="GAA3620470.1"/>
    </source>
</evidence>
<dbReference type="InterPro" id="IPR002575">
    <property type="entry name" value="Aminoglycoside_PTrfase"/>
</dbReference>
<reference evidence="3" key="1">
    <citation type="journal article" date="2019" name="Int. J. Syst. Evol. Microbiol.">
        <title>The Global Catalogue of Microorganisms (GCM) 10K type strain sequencing project: providing services to taxonomists for standard genome sequencing and annotation.</title>
        <authorList>
            <consortium name="The Broad Institute Genomics Platform"/>
            <consortium name="The Broad Institute Genome Sequencing Center for Infectious Disease"/>
            <person name="Wu L."/>
            <person name="Ma J."/>
        </authorList>
    </citation>
    <scope>NUCLEOTIDE SEQUENCE [LARGE SCALE GENOMIC DNA]</scope>
    <source>
        <strain evidence="3">JCM 16902</strain>
    </source>
</reference>
<evidence type="ECO:0000259" key="1">
    <source>
        <dbReference type="Pfam" id="PF01636"/>
    </source>
</evidence>
<dbReference type="Proteomes" id="UP001501074">
    <property type="component" value="Unassembled WGS sequence"/>
</dbReference>
<dbReference type="InterPro" id="IPR011009">
    <property type="entry name" value="Kinase-like_dom_sf"/>
</dbReference>
<organism evidence="2 3">
    <name type="scientific">Kineosporia mesophila</name>
    <dbReference type="NCBI Taxonomy" id="566012"/>
    <lineage>
        <taxon>Bacteria</taxon>
        <taxon>Bacillati</taxon>
        <taxon>Actinomycetota</taxon>
        <taxon>Actinomycetes</taxon>
        <taxon>Kineosporiales</taxon>
        <taxon>Kineosporiaceae</taxon>
        <taxon>Kineosporia</taxon>
    </lineage>
</organism>
<feature type="domain" description="Aminoglycoside phosphotransferase" evidence="1">
    <location>
        <begin position="8"/>
        <end position="99"/>
    </location>
</feature>
<name>A0ABP6ZV06_9ACTN</name>
<protein>
    <recommendedName>
        <fullName evidence="1">Aminoglycoside phosphotransferase domain-containing protein</fullName>
    </recommendedName>
</protein>
<dbReference type="Pfam" id="PF01636">
    <property type="entry name" value="APH"/>
    <property type="match status" value="1"/>
</dbReference>